<dbReference type="Gene3D" id="3.90.70.80">
    <property type="match status" value="1"/>
</dbReference>
<organism evidence="2 3">
    <name type="scientific">Oopsacas minuta</name>
    <dbReference type="NCBI Taxonomy" id="111878"/>
    <lineage>
        <taxon>Eukaryota</taxon>
        <taxon>Metazoa</taxon>
        <taxon>Porifera</taxon>
        <taxon>Hexactinellida</taxon>
        <taxon>Hexasterophora</taxon>
        <taxon>Lyssacinosida</taxon>
        <taxon>Leucopsacidae</taxon>
        <taxon>Oopsacas</taxon>
    </lineage>
</organism>
<dbReference type="InterPro" id="IPR003323">
    <property type="entry name" value="OTU_dom"/>
</dbReference>
<dbReference type="Proteomes" id="UP001165289">
    <property type="component" value="Unassembled WGS sequence"/>
</dbReference>
<dbReference type="CDD" id="cd22755">
    <property type="entry name" value="OTU_CeDUB-like"/>
    <property type="match status" value="1"/>
</dbReference>
<evidence type="ECO:0000313" key="3">
    <source>
        <dbReference type="Proteomes" id="UP001165289"/>
    </source>
</evidence>
<reference evidence="2 3" key="1">
    <citation type="journal article" date="2023" name="BMC Biol.">
        <title>The compact genome of the sponge Oopsacas minuta (Hexactinellida) is lacking key metazoan core genes.</title>
        <authorList>
            <person name="Santini S."/>
            <person name="Schenkelaars Q."/>
            <person name="Jourda C."/>
            <person name="Duchesne M."/>
            <person name="Belahbib H."/>
            <person name="Rocher C."/>
            <person name="Selva M."/>
            <person name="Riesgo A."/>
            <person name="Vervoort M."/>
            <person name="Leys S.P."/>
            <person name="Kodjabachian L."/>
            <person name="Le Bivic A."/>
            <person name="Borchiellini C."/>
            <person name="Claverie J.M."/>
            <person name="Renard E."/>
        </authorList>
    </citation>
    <scope>NUCLEOTIDE SEQUENCE [LARGE SCALE GENOMIC DNA]</scope>
    <source>
        <strain evidence="2">SPO-2</strain>
    </source>
</reference>
<dbReference type="EMBL" id="JAKMXF010000061">
    <property type="protein sequence ID" value="KAI6659450.1"/>
    <property type="molecule type" value="Genomic_DNA"/>
</dbReference>
<evidence type="ECO:0000259" key="1">
    <source>
        <dbReference type="PROSITE" id="PS50802"/>
    </source>
</evidence>
<dbReference type="PROSITE" id="PS50802">
    <property type="entry name" value="OTU"/>
    <property type="match status" value="1"/>
</dbReference>
<comment type="caution">
    <text evidence="2">The sequence shown here is derived from an EMBL/GenBank/DDBJ whole genome shotgun (WGS) entry which is preliminary data.</text>
</comment>
<gene>
    <name evidence="2" type="ORF">LOD99_10798</name>
</gene>
<protein>
    <recommendedName>
        <fullName evidence="1">OTU domain-containing protein</fullName>
    </recommendedName>
</protein>
<dbReference type="AlphaFoldDB" id="A0AAV7KF01"/>
<evidence type="ECO:0000313" key="2">
    <source>
        <dbReference type="EMBL" id="KAI6659450.1"/>
    </source>
</evidence>
<keyword evidence="3" id="KW-1185">Reference proteome</keyword>
<name>A0AAV7KF01_9METZ</name>
<feature type="domain" description="OTU" evidence="1">
    <location>
        <begin position="879"/>
        <end position="1002"/>
    </location>
</feature>
<accession>A0AAV7KF01</accession>
<sequence>MTSLEQFVTAITQLGYNDFDKLKVALDNGDRRRAKSVWGKLSILIFNKNKPNTRAPLYLKWKLNRNHFQDHIKQSMEGNSRKLNSDSGTDIFQLAVEHVSTRLDSDSIYVNSLDPSNISSSQLDTNFSVDSLEREVSNSKFLALLASGCEQPELYSLKSTLSSSPPQTEVTDALFWTYMDCDNLLWVDTLKFLGSECPRISGEFMLINGIIYEECKKFNEFLYEHLRNFRLVKRDSCLLEAWILVGNINCRILDLFGSAYLIITVAQLEEFLNFALSIRENMDLIFSLHSTLSEKLGTVNSSKIPLLVDSHPNMLSKLALNIGHSETSVVIDKYNVNYVSLVPTLDDGDILNEVIIDESSTMEQSMGSFLLNCIEWENITRIVGDRVILSKGWTNLFNSKLEGIFHYVLCFKYHKIKISKSRKLNSCFFRANAECKFRNCFTFTFIINKNPLESHTNDCIIVNYIVSGTLFDEHLNNNIVYARNFCNSNRLKVATQVANTFVSKYFYNQFESTENRNSALNFGNLNKIKSAAVLRKAKFDLSSLQRFSNDNWSELISLRQYYRGAIVGSNVRGYIQSLGHNPFIIHLYTEDQIKILKCFKDKSIILHLDATGSIIRKIEPSQHKVFYYALTVQHPTYSTSPVPLAEMISSGHTSAEISYFLHKWYLDAKKILGYNINIGQIEIDFSWALIHSVCNALLKCDIDTYLDKCWNRANTNSANQELELKLILHLCSAHIMHANKILKGRKRIRDISEEKCSEEWSRRKKQHCGYFKSKTYEFPQFNRDKIVVKDKLIPIKRQKLSTLRKICKSPEIKTASIITDEELVESSIIRYIIPSFRPPHVEWKIATCKKWKLHYSNQIVYSLDNLIDNGEGLYVYNPGTTETISGDGNCYFSIISYLITGSKTYHKELRAIIVENMLGKLSASCNAFLRTKYVYTQNNFRKIQDWVNKMGMNKVGKWATDLEIFATSLLFNIDIWVFLGPTGTRWAGFSGNGSSFDPLLKESTLIMLSIGNLMFSWFSFEPIMQ</sequence>
<proteinExistence type="predicted"/>
<dbReference type="Pfam" id="PF02338">
    <property type="entry name" value="OTU"/>
    <property type="match status" value="1"/>
</dbReference>